<feature type="transmembrane region" description="Helical" evidence="9">
    <location>
        <begin position="319"/>
        <end position="340"/>
    </location>
</feature>
<dbReference type="EMBL" id="CAIIXF020000009">
    <property type="protein sequence ID" value="CAH1794103.1"/>
    <property type="molecule type" value="Genomic_DNA"/>
</dbReference>
<evidence type="ECO:0000256" key="8">
    <source>
        <dbReference type="PIRSR" id="PIRSR016502-1"/>
    </source>
</evidence>
<feature type="transmembrane region" description="Helical" evidence="9">
    <location>
        <begin position="238"/>
        <end position="256"/>
    </location>
</feature>
<dbReference type="OrthoDB" id="426293at2759"/>
<evidence type="ECO:0000256" key="1">
    <source>
        <dbReference type="ARBA" id="ARBA00004651"/>
    </source>
</evidence>
<dbReference type="GO" id="GO:0015204">
    <property type="term" value="F:urea transmembrane transporter activity"/>
    <property type="evidence" value="ECO:0007669"/>
    <property type="project" value="InterPro"/>
</dbReference>
<comment type="caution">
    <text evidence="10">The sequence shown here is derived from an EMBL/GenBank/DDBJ whole genome shotgun (WGS) entry which is preliminary data.</text>
</comment>
<organism evidence="10 11">
    <name type="scientific">Owenia fusiformis</name>
    <name type="common">Polychaete worm</name>
    <dbReference type="NCBI Taxonomy" id="6347"/>
    <lineage>
        <taxon>Eukaryota</taxon>
        <taxon>Metazoa</taxon>
        <taxon>Spiralia</taxon>
        <taxon>Lophotrochozoa</taxon>
        <taxon>Annelida</taxon>
        <taxon>Polychaeta</taxon>
        <taxon>Sedentaria</taxon>
        <taxon>Canalipalpata</taxon>
        <taxon>Sabellida</taxon>
        <taxon>Oweniida</taxon>
        <taxon>Oweniidae</taxon>
        <taxon>Owenia</taxon>
    </lineage>
</organism>
<feature type="site" description="Important for channel permeability" evidence="8">
    <location>
        <position position="400"/>
    </location>
</feature>
<comment type="catalytic activity">
    <reaction evidence="7">
        <text>urea(in) = urea(out)</text>
        <dbReference type="Rhea" id="RHEA:32799"/>
        <dbReference type="ChEBI" id="CHEBI:16199"/>
    </reaction>
</comment>
<evidence type="ECO:0000256" key="4">
    <source>
        <dbReference type="ARBA" id="ARBA00022692"/>
    </source>
</evidence>
<evidence type="ECO:0000313" key="11">
    <source>
        <dbReference type="Proteomes" id="UP000749559"/>
    </source>
</evidence>
<dbReference type="PANTHER" id="PTHR10464:SF4">
    <property type="entry name" value="UREA TRANSPORTER"/>
    <property type="match status" value="1"/>
</dbReference>
<evidence type="ECO:0000256" key="5">
    <source>
        <dbReference type="ARBA" id="ARBA00022989"/>
    </source>
</evidence>
<protein>
    <recommendedName>
        <fullName evidence="12">Urea transporter</fullName>
    </recommendedName>
</protein>
<proteinExistence type="inferred from homology"/>
<evidence type="ECO:0000313" key="10">
    <source>
        <dbReference type="EMBL" id="CAH1794103.1"/>
    </source>
</evidence>
<dbReference type="InterPro" id="IPR029020">
    <property type="entry name" value="Ammonium/urea_transptr"/>
</dbReference>
<accession>A0A8S4PIT1</accession>
<feature type="transmembrane region" description="Helical" evidence="9">
    <location>
        <begin position="371"/>
        <end position="388"/>
    </location>
</feature>
<evidence type="ECO:0000256" key="3">
    <source>
        <dbReference type="ARBA" id="ARBA00022475"/>
    </source>
</evidence>
<evidence type="ECO:0000256" key="6">
    <source>
        <dbReference type="ARBA" id="ARBA00023136"/>
    </source>
</evidence>
<dbReference type="Proteomes" id="UP000749559">
    <property type="component" value="Unassembled WGS sequence"/>
</dbReference>
<evidence type="ECO:0000256" key="7">
    <source>
        <dbReference type="ARBA" id="ARBA00033993"/>
    </source>
</evidence>
<feature type="transmembrane region" description="Helical" evidence="9">
    <location>
        <begin position="157"/>
        <end position="176"/>
    </location>
</feature>
<feature type="transmembrane region" description="Helical" evidence="9">
    <location>
        <begin position="131"/>
        <end position="151"/>
    </location>
</feature>
<name>A0A8S4PIT1_OWEFU</name>
<evidence type="ECO:0008006" key="12">
    <source>
        <dbReference type="Google" id="ProtNLM"/>
    </source>
</evidence>
<dbReference type="Gene3D" id="1.10.3430.10">
    <property type="entry name" value="Ammonium transporter AmtB like domains"/>
    <property type="match status" value="2"/>
</dbReference>
<evidence type="ECO:0000256" key="2">
    <source>
        <dbReference type="ARBA" id="ARBA00005914"/>
    </source>
</evidence>
<gene>
    <name evidence="10" type="ORF">OFUS_LOCUS18866</name>
</gene>
<dbReference type="InterPro" id="IPR004937">
    <property type="entry name" value="Urea_transporter"/>
</dbReference>
<comment type="similarity">
    <text evidence="2">Belongs to the urea transporter family.</text>
</comment>
<sequence>MSLLLKKRSRNKPHGQMCTFLVKYVCADAEGIHELLKTKHWTLSIPNWIFRAVGQPVFVNNPISGLLILIALFLGDPWVALCGTICLISAIVTAFAVKQEYGQIESGVCTFHGLLIGLLLGVSVDREWYPLLILPLIILGSASGLIILIALFLGNPWVALCGTICLISAIVTAFAVKQEYGQIESGVCTFHGLLIGLLLGVSVDREWYPLLILPLIILGSASVYVANGVGNIYSVWNLPALTLPFCLVTFVFLGGLDSGSSHFPMKVAPDSVSNETAPDWGKVFLSIPISVGQVYAYGGLLTGCLIFVAICLASPILALHALIGAFISAFTAIGMSAPYTQVYSGLWGYSAVLTSEAVGGFFFRLTPHSHILAWLGAVLTTLVHATMSRCFMQLGLPVLTMPFVLTTSVLLAFTSKSPQFWRIPMGKISSPERHLSLDRDAEAGGDAEGEALEEKSLGKVETELKQSLMDLNEI</sequence>
<comment type="subcellular location">
    <subcellularLocation>
        <location evidence="1">Cell membrane</location>
        <topology evidence="1">Multi-pass membrane protein</topology>
    </subcellularLocation>
</comment>
<feature type="transmembrane region" description="Helical" evidence="9">
    <location>
        <begin position="294"/>
        <end position="312"/>
    </location>
</feature>
<dbReference type="AlphaFoldDB" id="A0A8S4PIT1"/>
<evidence type="ECO:0000256" key="9">
    <source>
        <dbReference type="SAM" id="Phobius"/>
    </source>
</evidence>
<dbReference type="PANTHER" id="PTHR10464">
    <property type="entry name" value="UREA TRANSPORTER"/>
    <property type="match status" value="1"/>
</dbReference>
<dbReference type="Pfam" id="PF03253">
    <property type="entry name" value="UT"/>
    <property type="match status" value="2"/>
</dbReference>
<feature type="transmembrane region" description="Helical" evidence="9">
    <location>
        <begin position="346"/>
        <end position="364"/>
    </location>
</feature>
<keyword evidence="5 9" id="KW-1133">Transmembrane helix</keyword>
<feature type="transmembrane region" description="Helical" evidence="9">
    <location>
        <begin position="207"/>
        <end position="226"/>
    </location>
</feature>
<dbReference type="PIRSF" id="PIRSF016502">
    <property type="entry name" value="Urea_transporter"/>
    <property type="match status" value="1"/>
</dbReference>
<keyword evidence="11" id="KW-1185">Reference proteome</keyword>
<keyword evidence="4 9" id="KW-0812">Transmembrane</keyword>
<reference evidence="10" key="1">
    <citation type="submission" date="2022-03" db="EMBL/GenBank/DDBJ databases">
        <authorList>
            <person name="Martin C."/>
        </authorList>
    </citation>
    <scope>NUCLEOTIDE SEQUENCE</scope>
</reference>
<dbReference type="GO" id="GO:0005886">
    <property type="term" value="C:plasma membrane"/>
    <property type="evidence" value="ECO:0007669"/>
    <property type="project" value="UniProtKB-SubCell"/>
</dbReference>
<keyword evidence="6 9" id="KW-0472">Membrane</keyword>
<feature type="transmembrane region" description="Helical" evidence="9">
    <location>
        <begin position="394"/>
        <end position="413"/>
    </location>
</feature>
<feature type="transmembrane region" description="Helical" evidence="9">
    <location>
        <begin position="104"/>
        <end position="124"/>
    </location>
</feature>
<feature type="transmembrane region" description="Helical" evidence="9">
    <location>
        <begin position="183"/>
        <end position="201"/>
    </location>
</feature>
<keyword evidence="3" id="KW-1003">Cell membrane</keyword>
<feature type="transmembrane region" description="Helical" evidence="9">
    <location>
        <begin position="66"/>
        <end position="92"/>
    </location>
</feature>